<evidence type="ECO:0000256" key="6">
    <source>
        <dbReference type="ARBA" id="ARBA00022989"/>
    </source>
</evidence>
<evidence type="ECO:0000256" key="10">
    <source>
        <dbReference type="SAM" id="Phobius"/>
    </source>
</evidence>
<organism evidence="12">
    <name type="scientific">Scylla olivacea</name>
    <name type="common">Orange mud crab</name>
    <name type="synonym">Cancer olivacea</name>
    <dbReference type="NCBI Taxonomy" id="85551"/>
    <lineage>
        <taxon>Eukaryota</taxon>
        <taxon>Metazoa</taxon>
        <taxon>Ecdysozoa</taxon>
        <taxon>Arthropoda</taxon>
        <taxon>Crustacea</taxon>
        <taxon>Multicrustacea</taxon>
        <taxon>Malacostraca</taxon>
        <taxon>Eumalacostraca</taxon>
        <taxon>Eucarida</taxon>
        <taxon>Decapoda</taxon>
        <taxon>Pleocyemata</taxon>
        <taxon>Brachyura</taxon>
        <taxon>Eubrachyura</taxon>
        <taxon>Portunoidea</taxon>
        <taxon>Portunidae</taxon>
        <taxon>Portuninae</taxon>
        <taxon>Scylla</taxon>
    </lineage>
</organism>
<dbReference type="NCBIfam" id="TIGR03592">
    <property type="entry name" value="yidC_oxa1_cterm"/>
    <property type="match status" value="1"/>
</dbReference>
<keyword evidence="3 9" id="KW-0812">Transmembrane</keyword>
<evidence type="ECO:0000256" key="7">
    <source>
        <dbReference type="ARBA" id="ARBA00023128"/>
    </source>
</evidence>
<keyword evidence="6 10" id="KW-1133">Transmembrane helix</keyword>
<dbReference type="GO" id="GO:0032977">
    <property type="term" value="F:membrane insertase activity"/>
    <property type="evidence" value="ECO:0007669"/>
    <property type="project" value="InterPro"/>
</dbReference>
<dbReference type="InterPro" id="IPR028055">
    <property type="entry name" value="YidC/Oxa/ALB_C"/>
</dbReference>
<protein>
    <recommendedName>
        <fullName evidence="11">Membrane insertase YidC/Oxa/ALB C-terminal domain-containing protein</fullName>
    </recommendedName>
</protein>
<comment type="similarity">
    <text evidence="2 9">Belongs to the OXA1/ALB3/YidC family.</text>
</comment>
<evidence type="ECO:0000313" key="12">
    <source>
        <dbReference type="EMBL" id="JAI61286.1"/>
    </source>
</evidence>
<evidence type="ECO:0000259" key="11">
    <source>
        <dbReference type="Pfam" id="PF02096"/>
    </source>
</evidence>
<dbReference type="PANTHER" id="PTHR12428:SF66">
    <property type="entry name" value="MITOCHONDRIAL INNER MEMBRANE PROTEIN OXA1L"/>
    <property type="match status" value="1"/>
</dbReference>
<feature type="transmembrane region" description="Helical" evidence="10">
    <location>
        <begin position="290"/>
        <end position="310"/>
    </location>
</feature>
<dbReference type="InterPro" id="IPR001708">
    <property type="entry name" value="YidC/ALB3/OXA1/COX18"/>
</dbReference>
<evidence type="ECO:0000256" key="2">
    <source>
        <dbReference type="ARBA" id="ARBA00009877"/>
    </source>
</evidence>
<keyword evidence="8 10" id="KW-0472">Membrane</keyword>
<keyword evidence="4" id="KW-0999">Mitochondrion inner membrane</keyword>
<dbReference type="CDD" id="cd20069">
    <property type="entry name" value="5TM_Oxa1-like"/>
    <property type="match status" value="1"/>
</dbReference>
<name>A0A0P4VZ20_SCYOL</name>
<evidence type="ECO:0000256" key="9">
    <source>
        <dbReference type="RuleBase" id="RU003945"/>
    </source>
</evidence>
<dbReference type="Pfam" id="PF02096">
    <property type="entry name" value="60KD_IMP"/>
    <property type="match status" value="1"/>
</dbReference>
<evidence type="ECO:0000256" key="4">
    <source>
        <dbReference type="ARBA" id="ARBA00022792"/>
    </source>
</evidence>
<feature type="transmembrane region" description="Helical" evidence="10">
    <location>
        <begin position="214"/>
        <end position="237"/>
    </location>
</feature>
<dbReference type="GO" id="GO:0032979">
    <property type="term" value="P:protein insertion into mitochondrial inner membrane from matrix"/>
    <property type="evidence" value="ECO:0007669"/>
    <property type="project" value="TreeGrafter"/>
</dbReference>
<feature type="transmembrane region" description="Helical" evidence="10">
    <location>
        <begin position="376"/>
        <end position="398"/>
    </location>
</feature>
<dbReference type="PANTHER" id="PTHR12428">
    <property type="entry name" value="OXA1"/>
    <property type="match status" value="1"/>
</dbReference>
<dbReference type="GO" id="GO:0005743">
    <property type="term" value="C:mitochondrial inner membrane"/>
    <property type="evidence" value="ECO:0007669"/>
    <property type="project" value="UniProtKB-SubCell"/>
</dbReference>
<evidence type="ECO:0000256" key="1">
    <source>
        <dbReference type="ARBA" id="ARBA00004448"/>
    </source>
</evidence>
<keyword evidence="5" id="KW-0809">Transit peptide</keyword>
<comment type="subcellular location">
    <subcellularLocation>
        <location evidence="9">Membrane</location>
        <topology evidence="9">Multi-pass membrane protein</topology>
    </subcellularLocation>
    <subcellularLocation>
        <location evidence="1">Mitochondrion inner membrane</location>
        <topology evidence="1">Multi-pass membrane protein</topology>
    </subcellularLocation>
</comment>
<proteinExistence type="inferred from homology"/>
<reference evidence="12" key="1">
    <citation type="submission" date="2015-09" db="EMBL/GenBank/DDBJ databases">
        <title>Scylla olivacea transcriptome.</title>
        <authorList>
            <person name="Ikhwanuddin M."/>
        </authorList>
    </citation>
    <scope>NUCLEOTIDE SEQUENCE</scope>
</reference>
<feature type="transmembrane region" description="Helical" evidence="10">
    <location>
        <begin position="338"/>
        <end position="356"/>
    </location>
</feature>
<evidence type="ECO:0000256" key="5">
    <source>
        <dbReference type="ARBA" id="ARBA00022946"/>
    </source>
</evidence>
<sequence>MVAAFSRVASRGAAFTRGLRYPNSALLVVVKETPCWTAAASYHSRSLGLQVGGGVRQTHSHPLLRSTPVITVRAVLTCPPGAPGHRQLSSFSDIFKSAFTVKASSQDTDVSAGVDGVGVGLQSPVVGAGVDGSVGGVGVADISTSVPPPPPAPSLQAASETVEYIPLPPVPPDAVEVPLTALGEPTFASLGLGGWSPIGIMQNCLEYIHISGSLPWWATIAIATVILRSLIFPLVVVSQRNAAKMNNYMPQLQVLQMKMTEARNSGDQINAARYSQEMVMFMKEKELSPLRNIVVPFAQAPIFISMFIGLRRMANLPVDSLREGGLAWFTDLTLADPYYLLPIITSCTMLATIELGTDGARLSSQNMQAMKYVLRALPFVIFPFTMNFPAAILCYWVSTNLFSLVQVGFLRVPAVRDYFKIDPLIKHKPETLPKKKGAVEGFKESWKNMKIAREIEERHRYDEMRFKKAGTGPVVRTYRHDPTKKIINVQAKVKK</sequence>
<accession>A0A0P4VZ20</accession>
<evidence type="ECO:0000256" key="8">
    <source>
        <dbReference type="ARBA" id="ARBA00023136"/>
    </source>
</evidence>
<evidence type="ECO:0000256" key="3">
    <source>
        <dbReference type="ARBA" id="ARBA00022692"/>
    </source>
</evidence>
<keyword evidence="7" id="KW-0496">Mitochondrion</keyword>
<dbReference type="EMBL" id="GDRN01085789">
    <property type="protein sequence ID" value="JAI61286.1"/>
    <property type="molecule type" value="Transcribed_RNA"/>
</dbReference>
<feature type="domain" description="Membrane insertase YidC/Oxa/ALB C-terminal" evidence="11">
    <location>
        <begin position="216"/>
        <end position="407"/>
    </location>
</feature>
<dbReference type="AlphaFoldDB" id="A0A0P4VZ20"/>